<comment type="caution">
    <text evidence="2">The sequence shown here is derived from an EMBL/GenBank/DDBJ whole genome shotgun (WGS) entry which is preliminary data.</text>
</comment>
<gene>
    <name evidence="2" type="ORF">FUSO3_12345</name>
</gene>
<organism evidence="2 3">
    <name type="scientific">Fusobacterium necrophorum BL</name>
    <dbReference type="NCBI Taxonomy" id="1441732"/>
    <lineage>
        <taxon>Bacteria</taxon>
        <taxon>Fusobacteriati</taxon>
        <taxon>Fusobacteriota</taxon>
        <taxon>Fusobacteriia</taxon>
        <taxon>Fusobacteriales</taxon>
        <taxon>Fusobacteriaceae</taxon>
        <taxon>Fusobacterium</taxon>
    </lineage>
</organism>
<evidence type="ECO:0000256" key="1">
    <source>
        <dbReference type="SAM" id="Phobius"/>
    </source>
</evidence>
<protein>
    <submittedName>
        <fullName evidence="2">Uncharacterized protein</fullName>
    </submittedName>
</protein>
<accession>A0AB73BSY1</accession>
<dbReference type="AlphaFoldDB" id="A0AB73BSY1"/>
<evidence type="ECO:0000313" key="2">
    <source>
        <dbReference type="EMBL" id="KDE60633.1"/>
    </source>
</evidence>
<keyword evidence="1" id="KW-0812">Transmembrane</keyword>
<proteinExistence type="predicted"/>
<name>A0AB73BSY1_9FUSO</name>
<reference evidence="2 3" key="1">
    <citation type="submission" date="2014-01" db="EMBL/GenBank/DDBJ databases">
        <title>Comparative genomics of Fusobacterium necrophorum wild isolates.</title>
        <authorList>
            <person name="Kittichotirat W."/>
            <person name="Bumgarner R.E."/>
            <person name="Lawrence P."/>
        </authorList>
    </citation>
    <scope>NUCLEOTIDE SEQUENCE [LARGE SCALE GENOMIC DNA]</scope>
    <source>
        <strain evidence="2 3">BL</strain>
    </source>
</reference>
<dbReference type="RefSeq" id="WP_035904727.1">
    <property type="nucleotide sequence ID" value="NZ_JAAC01000235.1"/>
</dbReference>
<keyword evidence="1" id="KW-1133">Transmembrane helix</keyword>
<feature type="transmembrane region" description="Helical" evidence="1">
    <location>
        <begin position="6"/>
        <end position="23"/>
    </location>
</feature>
<sequence>MKIFFLFYMAVAVIVLMSSLLIIKNIVKRENKYDVFHISENQLTILAGIPVTYSLDTVEELTFSKMRGRYGGYTGIIRVIKINGHKSRPFLFDSSAYYKKFVFNSSEKDIDLAIIALMKELKKYRVPCREL</sequence>
<evidence type="ECO:0000313" key="3">
    <source>
        <dbReference type="Proteomes" id="UP000027473"/>
    </source>
</evidence>
<keyword evidence="1" id="KW-0472">Membrane</keyword>
<dbReference type="EMBL" id="JAAC01000235">
    <property type="protein sequence ID" value="KDE60633.1"/>
    <property type="molecule type" value="Genomic_DNA"/>
</dbReference>
<dbReference type="Proteomes" id="UP000027473">
    <property type="component" value="Unassembled WGS sequence"/>
</dbReference>